<dbReference type="PANTHER" id="PTHR43169">
    <property type="entry name" value="EXSB FAMILY PROTEIN"/>
    <property type="match status" value="1"/>
</dbReference>
<dbReference type="Gene3D" id="3.40.50.620">
    <property type="entry name" value="HUPs"/>
    <property type="match status" value="1"/>
</dbReference>
<gene>
    <name evidence="3" type="ORF">CCV52592_1718</name>
</gene>
<evidence type="ECO:0000256" key="1">
    <source>
        <dbReference type="PIRSR" id="PIRSR006661-1"/>
    </source>
</evidence>
<dbReference type="EMBL" id="CP000767">
    <property type="protein sequence ID" value="EAU01034.1"/>
    <property type="molecule type" value="Genomic_DNA"/>
</dbReference>
<dbReference type="InterPro" id="IPR022310">
    <property type="entry name" value="NAD/GMP_synthase"/>
</dbReference>
<dbReference type="InterPro" id="IPR014729">
    <property type="entry name" value="Rossmann-like_a/b/a_fold"/>
</dbReference>
<dbReference type="HOGENOM" id="CLU_061181_2_0_7"/>
<organism evidence="3 4">
    <name type="scientific">Campylobacter curvus (strain 525.92)</name>
    <dbReference type="NCBI Taxonomy" id="360105"/>
    <lineage>
        <taxon>Bacteria</taxon>
        <taxon>Pseudomonadati</taxon>
        <taxon>Campylobacterota</taxon>
        <taxon>Epsilonproteobacteria</taxon>
        <taxon>Campylobacterales</taxon>
        <taxon>Campylobacteraceae</taxon>
        <taxon>Campylobacter</taxon>
    </lineage>
</organism>
<dbReference type="Proteomes" id="UP000006380">
    <property type="component" value="Chromosome"/>
</dbReference>
<dbReference type="InterPro" id="IPR005232">
    <property type="entry name" value="LarE"/>
</dbReference>
<dbReference type="GO" id="GO:0006163">
    <property type="term" value="P:purine nucleotide metabolic process"/>
    <property type="evidence" value="ECO:0007669"/>
    <property type="project" value="UniProtKB-ARBA"/>
</dbReference>
<reference evidence="3" key="1">
    <citation type="submission" date="2016-07" db="EMBL/GenBank/DDBJ databases">
        <title>Comparative genomics of the Campylobacter concisus group.</title>
        <authorList>
            <person name="Miller W.G."/>
            <person name="Yee E."/>
            <person name="Chapman M.H."/>
            <person name="Huynh S."/>
            <person name="Bono J.L."/>
            <person name="On S.L.W."/>
            <person name="StLeger J."/>
            <person name="Foster G."/>
            <person name="Parker C.T."/>
        </authorList>
    </citation>
    <scope>NUCLEOTIDE SEQUENCE</scope>
    <source>
        <strain evidence="3">525.92</strain>
    </source>
</reference>
<dbReference type="OrthoDB" id="9776919at2"/>
<dbReference type="NCBIfam" id="TIGR00268">
    <property type="entry name" value="ATP-dependent sacrificial sulfur transferase LarE"/>
    <property type="match status" value="1"/>
</dbReference>
<dbReference type="CDD" id="cd01990">
    <property type="entry name" value="LarE-like"/>
    <property type="match status" value="1"/>
</dbReference>
<keyword evidence="3" id="KW-0378">Hydrolase</keyword>
<dbReference type="GO" id="GO:0016787">
    <property type="term" value="F:hydrolase activity"/>
    <property type="evidence" value="ECO:0007669"/>
    <property type="project" value="UniProtKB-KW"/>
</dbReference>
<dbReference type="GO" id="GO:0016783">
    <property type="term" value="F:sulfurtransferase activity"/>
    <property type="evidence" value="ECO:0007669"/>
    <property type="project" value="InterPro"/>
</dbReference>
<protein>
    <submittedName>
        <fullName evidence="3">Adenine nucleotide alpha hydrolase family protein</fullName>
    </submittedName>
</protein>
<dbReference type="InterPro" id="IPR052188">
    <property type="entry name" value="Ni-pincer_cofactor_biosynth"/>
</dbReference>
<accession>A7H037</accession>
<sequence>MTKLEILKNDIKKFGNLAVAFSGGVDSSLLAKLANDVLGEKAVAITIKSPYMSAREIDEAVEFCKIYNIKHEILELGILEDITDNPKDRCYICKKSVFAQLMKRACELGFTNIADGTNADDLGEYRPGLKAKDELGVLSPLKNLSKVDIRELSRELNLPTHDKPSYACLLTRLPHGHKFNPSDLALIEKVENLLIKNGYKNIRARFDGKSIKLQMSGIDMARFTADDKFKPIIKEINAMGELQILLDLKGLREEILK</sequence>
<feature type="active site" description="Nucleophile and sulfur donor" evidence="1">
    <location>
        <position position="168"/>
    </location>
</feature>
<dbReference type="Pfam" id="PF02540">
    <property type="entry name" value="NAD_synthase"/>
    <property type="match status" value="1"/>
</dbReference>
<keyword evidence="4" id="KW-1185">Reference proteome</keyword>
<dbReference type="KEGG" id="ccv:CCV52592_1718"/>
<dbReference type="AlphaFoldDB" id="A7H037"/>
<dbReference type="PANTHER" id="PTHR43169:SF2">
    <property type="entry name" value="NAD_GMP SYNTHASE DOMAIN-CONTAINING PROTEIN"/>
    <property type="match status" value="1"/>
</dbReference>
<proteinExistence type="predicted"/>
<feature type="domain" description="NAD/GMP synthase" evidence="2">
    <location>
        <begin position="9"/>
        <end position="77"/>
    </location>
</feature>
<dbReference type="STRING" id="360105.CCV52592_1718"/>
<dbReference type="PIRSF" id="PIRSF006661">
    <property type="entry name" value="PP-lp_UCP006661"/>
    <property type="match status" value="1"/>
</dbReference>
<dbReference type="SUPFAM" id="SSF52402">
    <property type="entry name" value="Adenine nucleotide alpha hydrolases-like"/>
    <property type="match status" value="1"/>
</dbReference>
<dbReference type="RefSeq" id="WP_011992643.1">
    <property type="nucleotide sequence ID" value="NC_009715.2"/>
</dbReference>
<evidence type="ECO:0000259" key="2">
    <source>
        <dbReference type="Pfam" id="PF02540"/>
    </source>
</evidence>
<name>A7H037_CAMC5</name>
<evidence type="ECO:0000313" key="3">
    <source>
        <dbReference type="EMBL" id="EAU01034.1"/>
    </source>
</evidence>
<evidence type="ECO:0000313" key="4">
    <source>
        <dbReference type="Proteomes" id="UP000006380"/>
    </source>
</evidence>